<protein>
    <submittedName>
        <fullName evidence="1">Uncharacterized protein</fullName>
    </submittedName>
</protein>
<evidence type="ECO:0000313" key="2">
    <source>
        <dbReference type="Proteomes" id="UP000198975"/>
    </source>
</evidence>
<dbReference type="AlphaFoldDB" id="A0A1C3ZES9"/>
<evidence type="ECO:0000313" key="1">
    <source>
        <dbReference type="EMBL" id="SCB80841.1"/>
    </source>
</evidence>
<name>A0A1C3ZES9_9ENTR</name>
<keyword evidence="2" id="KW-1185">Reference proteome</keyword>
<proteinExistence type="predicted"/>
<dbReference type="RefSeq" id="WP_088238208.1">
    <property type="nucleotide sequence ID" value="NZ_FMAY01000001.1"/>
</dbReference>
<dbReference type="EMBL" id="FMAY01000001">
    <property type="protein sequence ID" value="SCB80841.1"/>
    <property type="molecule type" value="Genomic_DNA"/>
</dbReference>
<gene>
    <name evidence="1" type="ORF">GA0061071_101580</name>
</gene>
<dbReference type="Proteomes" id="UP000198975">
    <property type="component" value="Unassembled WGS sequence"/>
</dbReference>
<dbReference type="OrthoDB" id="5569723at2"/>
<organism evidence="1 2">
    <name type="scientific">Kosakonia oryzendophytica</name>
    <dbReference type="NCBI Taxonomy" id="1005665"/>
    <lineage>
        <taxon>Bacteria</taxon>
        <taxon>Pseudomonadati</taxon>
        <taxon>Pseudomonadota</taxon>
        <taxon>Gammaproteobacteria</taxon>
        <taxon>Enterobacterales</taxon>
        <taxon>Enterobacteriaceae</taxon>
        <taxon>Kosakonia</taxon>
    </lineage>
</organism>
<reference evidence="2" key="1">
    <citation type="submission" date="2016-08" db="EMBL/GenBank/DDBJ databases">
        <authorList>
            <person name="Varghese N."/>
            <person name="Submissions Spin"/>
        </authorList>
    </citation>
    <scope>NUCLEOTIDE SEQUENCE [LARGE SCALE GENOMIC DNA]</scope>
    <source>
        <strain evidence="2">REICA_082</strain>
    </source>
</reference>
<sequence length="134" mass="14741">MSRDFSVYLHAAKMPAPPAWRAEIKQQGFACDLDDDFDPLTFSGFLPCPVEEKISGFEYYARELDDDDFAELDGVQPFNYSITFCAGSRPAETMAALAAASCLAKLSGGVLYDFYSGEMILAEHAVEWAKSQTA</sequence>
<accession>A0A1C3ZES9</accession>